<evidence type="ECO:0000256" key="1">
    <source>
        <dbReference type="SAM" id="Phobius"/>
    </source>
</evidence>
<dbReference type="Proteomes" id="UP000295334">
    <property type="component" value="Unassembled WGS sequence"/>
</dbReference>
<comment type="caution">
    <text evidence="2">The sequence shown here is derived from an EMBL/GenBank/DDBJ whole genome shotgun (WGS) entry which is preliminary data.</text>
</comment>
<accession>A0A4V2NVE8</accession>
<keyword evidence="1" id="KW-1133">Transmembrane helix</keyword>
<dbReference type="InterPro" id="IPR008620">
    <property type="entry name" value="FixH"/>
</dbReference>
<organism evidence="2 3">
    <name type="scientific">Flaviaesturariibacter flavus</name>
    <dbReference type="NCBI Taxonomy" id="2502780"/>
    <lineage>
        <taxon>Bacteria</taxon>
        <taxon>Pseudomonadati</taxon>
        <taxon>Bacteroidota</taxon>
        <taxon>Chitinophagia</taxon>
        <taxon>Chitinophagales</taxon>
        <taxon>Chitinophagaceae</taxon>
        <taxon>Flaviaestuariibacter</taxon>
    </lineage>
</organism>
<evidence type="ECO:0008006" key="4">
    <source>
        <dbReference type="Google" id="ProtNLM"/>
    </source>
</evidence>
<evidence type="ECO:0000313" key="3">
    <source>
        <dbReference type="Proteomes" id="UP000295334"/>
    </source>
</evidence>
<dbReference type="EMBL" id="SJZI01000046">
    <property type="protein sequence ID" value="TCJ13236.1"/>
    <property type="molecule type" value="Genomic_DNA"/>
</dbReference>
<evidence type="ECO:0000313" key="2">
    <source>
        <dbReference type="EMBL" id="TCJ13236.1"/>
    </source>
</evidence>
<protein>
    <recommendedName>
        <fullName evidence="4">Nitrogen fixation protein FixH</fullName>
    </recommendedName>
</protein>
<proteinExistence type="predicted"/>
<feature type="transmembrane region" description="Helical" evidence="1">
    <location>
        <begin position="6"/>
        <end position="25"/>
    </location>
</feature>
<sequence>MQISWGYKIAAIYILFVIGILALVFKASSQDVELVTANYYEQELKYQEVIDQKAAAANLSAPPRYTPTTGTLQLQLPKEFAGTAWKGHIYLYRPSDAALDVRKDISVTGRDYTLVLPRVAPGIYTVKLAWEAGGKKYFDEQTVRY</sequence>
<gene>
    <name evidence="2" type="ORF">EPD60_12630</name>
</gene>
<keyword evidence="1" id="KW-0812">Transmembrane</keyword>
<dbReference type="OrthoDB" id="1493774at2"/>
<name>A0A4V2NVE8_9BACT</name>
<keyword evidence="1" id="KW-0472">Membrane</keyword>
<dbReference type="RefSeq" id="WP_131449864.1">
    <property type="nucleotide sequence ID" value="NZ_SJZI01000046.1"/>
</dbReference>
<reference evidence="2 3" key="1">
    <citation type="submission" date="2019-03" db="EMBL/GenBank/DDBJ databases">
        <authorList>
            <person name="Kim M.K.M."/>
        </authorList>
    </citation>
    <scope>NUCLEOTIDE SEQUENCE [LARGE SCALE GENOMIC DNA]</scope>
    <source>
        <strain evidence="2 3">17J68-12</strain>
    </source>
</reference>
<keyword evidence="3" id="KW-1185">Reference proteome</keyword>
<dbReference type="Pfam" id="PF05751">
    <property type="entry name" value="FixH"/>
    <property type="match status" value="1"/>
</dbReference>
<dbReference type="AlphaFoldDB" id="A0A4V2NVE8"/>